<dbReference type="InterPro" id="IPR036249">
    <property type="entry name" value="Thioredoxin-like_sf"/>
</dbReference>
<dbReference type="CDD" id="cd03034">
    <property type="entry name" value="ArsC_ArsC"/>
    <property type="match status" value="1"/>
</dbReference>
<dbReference type="Gene3D" id="3.40.30.10">
    <property type="entry name" value="Glutaredoxin"/>
    <property type="match status" value="1"/>
</dbReference>
<dbReference type="EC" id="1.20.4.1" evidence="4"/>
<evidence type="ECO:0000256" key="4">
    <source>
        <dbReference type="RuleBase" id="RU362029"/>
    </source>
</evidence>
<dbReference type="PANTHER" id="PTHR30041:SF4">
    <property type="entry name" value="ARSENATE REDUCTASE"/>
    <property type="match status" value="1"/>
</dbReference>
<dbReference type="RefSeq" id="WP_110254956.1">
    <property type="nucleotide sequence ID" value="NZ_QJKB01000002.1"/>
</dbReference>
<accession>A0A318JNL2</accession>
<reference evidence="5 6" key="1">
    <citation type="submission" date="2018-05" db="EMBL/GenBank/DDBJ databases">
        <title>Genomic Encyclopedia of Type Strains, Phase IV (KMG-IV): sequencing the most valuable type-strain genomes for metagenomic binning, comparative biology and taxonomic classification.</title>
        <authorList>
            <person name="Goeker M."/>
        </authorList>
    </citation>
    <scope>NUCLEOTIDE SEQUENCE [LARGE SCALE GENOMIC DNA]</scope>
    <source>
        <strain evidence="5 6">DSM 19792</strain>
    </source>
</reference>
<evidence type="ECO:0000256" key="3">
    <source>
        <dbReference type="PROSITE-ProRule" id="PRU01282"/>
    </source>
</evidence>
<dbReference type="PANTHER" id="PTHR30041">
    <property type="entry name" value="ARSENATE REDUCTASE"/>
    <property type="match status" value="1"/>
</dbReference>
<name>A0A318JNL2_9BURK</name>
<dbReference type="NCBIfam" id="TIGR00014">
    <property type="entry name" value="arsC"/>
    <property type="match status" value="1"/>
</dbReference>
<comment type="catalytic activity">
    <reaction evidence="4">
        <text>[glutaredoxin]-dithiol + arsenate + glutathione + H(+) = glutathionyl-S-S-[glutaredoxin] + arsenite + H2O</text>
        <dbReference type="Rhea" id="RHEA:22016"/>
        <dbReference type="Rhea" id="RHEA-COMP:10729"/>
        <dbReference type="Rhea" id="RHEA-COMP:17668"/>
        <dbReference type="ChEBI" id="CHEBI:15377"/>
        <dbReference type="ChEBI" id="CHEBI:15378"/>
        <dbReference type="ChEBI" id="CHEBI:29242"/>
        <dbReference type="ChEBI" id="CHEBI:29950"/>
        <dbReference type="ChEBI" id="CHEBI:48597"/>
        <dbReference type="ChEBI" id="CHEBI:57925"/>
        <dbReference type="ChEBI" id="CHEBI:146199"/>
        <dbReference type="EC" id="1.20.4.1"/>
    </reaction>
</comment>
<proteinExistence type="inferred from homology"/>
<dbReference type="PROSITE" id="PS51353">
    <property type="entry name" value="ARSC"/>
    <property type="match status" value="1"/>
</dbReference>
<gene>
    <name evidence="5" type="ORF">DFR42_102769</name>
</gene>
<dbReference type="InterPro" id="IPR006660">
    <property type="entry name" value="Arsenate_reductase-like"/>
</dbReference>
<dbReference type="AlphaFoldDB" id="A0A318JNL2"/>
<dbReference type="EMBL" id="QJKB01000002">
    <property type="protein sequence ID" value="PXX45541.1"/>
    <property type="molecule type" value="Genomic_DNA"/>
</dbReference>
<dbReference type="InterPro" id="IPR006659">
    <property type="entry name" value="Arsenate_reductase"/>
</dbReference>
<evidence type="ECO:0000256" key="1">
    <source>
        <dbReference type="ARBA" id="ARBA00007198"/>
    </source>
</evidence>
<sequence>MITIYHNPRCSKSRETLALVQAHADENQLALQVIDYQKAPLNFAELQSLLTALGTDDVQAMLRNNEPEYASLELAKADVASALSAIAAHPHLLQRPIVTYQNKAAIGRPPEHVLSLFKKA</sequence>
<dbReference type="Proteomes" id="UP000247792">
    <property type="component" value="Unassembled WGS sequence"/>
</dbReference>
<evidence type="ECO:0000256" key="2">
    <source>
        <dbReference type="ARBA" id="ARBA00023002"/>
    </source>
</evidence>
<comment type="caution">
    <text evidence="5">The sequence shown here is derived from an EMBL/GenBank/DDBJ whole genome shotgun (WGS) entry which is preliminary data.</text>
</comment>
<organism evidence="5 6">
    <name type="scientific">Undibacterium pigrum</name>
    <dbReference type="NCBI Taxonomy" id="401470"/>
    <lineage>
        <taxon>Bacteria</taxon>
        <taxon>Pseudomonadati</taxon>
        <taxon>Pseudomonadota</taxon>
        <taxon>Betaproteobacteria</taxon>
        <taxon>Burkholderiales</taxon>
        <taxon>Oxalobacteraceae</taxon>
        <taxon>Undibacterium</taxon>
    </lineage>
</organism>
<protein>
    <recommendedName>
        <fullName evidence="4">Arsenate reductase</fullName>
        <ecNumber evidence="4">1.20.4.1</ecNumber>
    </recommendedName>
</protein>
<keyword evidence="2 4" id="KW-0560">Oxidoreductase</keyword>
<dbReference type="GO" id="GO:0008794">
    <property type="term" value="F:arsenate reductase (glutaredoxin) activity"/>
    <property type="evidence" value="ECO:0007669"/>
    <property type="project" value="UniProtKB-UniRule"/>
</dbReference>
<evidence type="ECO:0000313" key="5">
    <source>
        <dbReference type="EMBL" id="PXX45541.1"/>
    </source>
</evidence>
<dbReference type="Pfam" id="PF03960">
    <property type="entry name" value="ArsC"/>
    <property type="match status" value="1"/>
</dbReference>
<dbReference type="SUPFAM" id="SSF52833">
    <property type="entry name" value="Thioredoxin-like"/>
    <property type="match status" value="1"/>
</dbReference>
<dbReference type="OrthoDB" id="9790554at2"/>
<comment type="similarity">
    <text evidence="1 3 4">Belongs to the ArsC family.</text>
</comment>
<keyword evidence="6" id="KW-1185">Reference proteome</keyword>
<evidence type="ECO:0000313" key="6">
    <source>
        <dbReference type="Proteomes" id="UP000247792"/>
    </source>
</evidence>